<protein>
    <submittedName>
        <fullName evidence="1">Uncharacterized protein</fullName>
    </submittedName>
</protein>
<dbReference type="Proteomes" id="UP001150924">
    <property type="component" value="Unassembled WGS sequence"/>
</dbReference>
<keyword evidence="2" id="KW-1185">Reference proteome</keyword>
<dbReference type="AlphaFoldDB" id="A0A9X3F1J6"/>
<name>A0A9X3F1J6_9BACT</name>
<dbReference type="RefSeq" id="WP_267777707.1">
    <property type="nucleotide sequence ID" value="NZ_JAPNKE010000002.1"/>
</dbReference>
<reference evidence="1" key="1">
    <citation type="submission" date="2022-11" db="EMBL/GenBank/DDBJ databases">
        <title>Minimal conservation of predation-associated metabolite biosynthetic gene clusters underscores biosynthetic potential of Myxococcota including descriptions for ten novel species: Archangium lansinium sp. nov., Myxococcus landrumus sp. nov., Nannocystis bai.</title>
        <authorList>
            <person name="Ahearne A."/>
            <person name="Stevens C."/>
            <person name="Phillips K."/>
        </authorList>
    </citation>
    <scope>NUCLEOTIDE SEQUENCE</scope>
    <source>
        <strain evidence="1">Na p29</strain>
    </source>
</reference>
<sequence>MQDIQEYHLHCDGMRIVFGQRDGEPTLQYDRRIFSGRELYLEQTQAGKFVTVELERVPDLHIIRLTLAIPTANLPAGARSTNIATFAIVSTERTTIAGSAGVDGQIVTYEVMSLTGNAW</sequence>
<dbReference type="EMBL" id="JAPNKE010000002">
    <property type="protein sequence ID" value="MCY1013635.1"/>
    <property type="molecule type" value="Genomic_DNA"/>
</dbReference>
<evidence type="ECO:0000313" key="2">
    <source>
        <dbReference type="Proteomes" id="UP001150924"/>
    </source>
</evidence>
<comment type="caution">
    <text evidence="1">The sequence shown here is derived from an EMBL/GenBank/DDBJ whole genome shotgun (WGS) entry which is preliminary data.</text>
</comment>
<organism evidence="1 2">
    <name type="scientific">Nannocystis pusilla</name>
    <dbReference type="NCBI Taxonomy" id="889268"/>
    <lineage>
        <taxon>Bacteria</taxon>
        <taxon>Pseudomonadati</taxon>
        <taxon>Myxococcota</taxon>
        <taxon>Polyangia</taxon>
        <taxon>Nannocystales</taxon>
        <taxon>Nannocystaceae</taxon>
        <taxon>Nannocystis</taxon>
    </lineage>
</organism>
<evidence type="ECO:0000313" key="1">
    <source>
        <dbReference type="EMBL" id="MCY1013635.1"/>
    </source>
</evidence>
<gene>
    <name evidence="1" type="ORF">OV079_50530</name>
</gene>
<accession>A0A9X3F1J6</accession>
<proteinExistence type="predicted"/>